<sequence length="213" mass="23834">MPGSAVAPASADDAARARAELKAELLEVVQPLGCGFDSTQEQRDEVLEIVTELEALNPTKRPLESDVVVGMWDLVYTSSPSVRNVQGVMGVNQWFKGARMTSFVQDVRREPNYIRYIEKVQFPSLLSRMVGNVAVAEGFWTQQDEEPDTMVTDATKVTIGPMKYDSEQWQSLRCLMIQELTYCDDEVRIQHGLVPNIIWVFRKLPPGAVVEGA</sequence>
<dbReference type="AlphaFoldDB" id="A0A8J5XXU8"/>
<dbReference type="OMA" id="RREPNYI"/>
<gene>
    <name evidence="4" type="ORF">KFE25_009452</name>
</gene>
<comment type="subcellular location">
    <subcellularLocation>
        <location evidence="1">Plastid</location>
    </subcellularLocation>
</comment>
<evidence type="ECO:0000313" key="5">
    <source>
        <dbReference type="Proteomes" id="UP000751190"/>
    </source>
</evidence>
<keyword evidence="5" id="KW-1185">Reference proteome</keyword>
<evidence type="ECO:0000313" key="4">
    <source>
        <dbReference type="EMBL" id="KAG8471031.1"/>
    </source>
</evidence>
<dbReference type="InterPro" id="IPR006843">
    <property type="entry name" value="PAP/fibrillin_dom"/>
</dbReference>
<evidence type="ECO:0000256" key="1">
    <source>
        <dbReference type="ARBA" id="ARBA00004474"/>
    </source>
</evidence>
<dbReference type="PANTHER" id="PTHR31906">
    <property type="entry name" value="PLASTID-LIPID-ASSOCIATED PROTEIN 4, CHLOROPLASTIC-RELATED"/>
    <property type="match status" value="1"/>
</dbReference>
<dbReference type="EMBL" id="JAGTXO010000001">
    <property type="protein sequence ID" value="KAG8471031.1"/>
    <property type="molecule type" value="Genomic_DNA"/>
</dbReference>
<keyword evidence="2" id="KW-0934">Plastid</keyword>
<protein>
    <recommendedName>
        <fullName evidence="3">Plastid lipid-associated protein/fibrillin conserved domain-containing protein</fullName>
    </recommendedName>
</protein>
<evidence type="ECO:0000259" key="3">
    <source>
        <dbReference type="Pfam" id="PF04755"/>
    </source>
</evidence>
<evidence type="ECO:0000256" key="2">
    <source>
        <dbReference type="ARBA" id="ARBA00022640"/>
    </source>
</evidence>
<dbReference type="OrthoDB" id="189024at2759"/>
<proteinExistence type="predicted"/>
<comment type="caution">
    <text evidence="4">The sequence shown here is derived from an EMBL/GenBank/DDBJ whole genome shotgun (WGS) entry which is preliminary data.</text>
</comment>
<reference evidence="4" key="1">
    <citation type="submission" date="2021-05" db="EMBL/GenBank/DDBJ databases">
        <title>The genome of the haptophyte Pavlova lutheri (Diacronema luteri, Pavlovales) - a model for lipid biosynthesis in eukaryotic algae.</title>
        <authorList>
            <person name="Hulatt C.J."/>
            <person name="Posewitz M.C."/>
        </authorList>
    </citation>
    <scope>NUCLEOTIDE SEQUENCE</scope>
    <source>
        <strain evidence="4">NIVA-4/92</strain>
    </source>
</reference>
<dbReference type="Pfam" id="PF04755">
    <property type="entry name" value="PAP_fibrillin"/>
    <property type="match status" value="1"/>
</dbReference>
<organism evidence="4 5">
    <name type="scientific">Diacronema lutheri</name>
    <name type="common">Unicellular marine alga</name>
    <name type="synonym">Monochrysis lutheri</name>
    <dbReference type="NCBI Taxonomy" id="2081491"/>
    <lineage>
        <taxon>Eukaryota</taxon>
        <taxon>Haptista</taxon>
        <taxon>Haptophyta</taxon>
        <taxon>Pavlovophyceae</taxon>
        <taxon>Pavlovales</taxon>
        <taxon>Pavlovaceae</taxon>
        <taxon>Diacronema</taxon>
    </lineage>
</organism>
<dbReference type="Proteomes" id="UP000751190">
    <property type="component" value="Unassembled WGS sequence"/>
</dbReference>
<dbReference type="GO" id="GO:0009536">
    <property type="term" value="C:plastid"/>
    <property type="evidence" value="ECO:0007669"/>
    <property type="project" value="UniProtKB-SubCell"/>
</dbReference>
<feature type="domain" description="Plastid lipid-associated protein/fibrillin conserved" evidence="3">
    <location>
        <begin position="20"/>
        <end position="85"/>
    </location>
</feature>
<dbReference type="InterPro" id="IPR039633">
    <property type="entry name" value="PAP"/>
</dbReference>
<accession>A0A8J5XXU8</accession>
<name>A0A8J5XXU8_DIALT</name>